<dbReference type="RefSeq" id="XP_018297067.1">
    <property type="nucleotide sequence ID" value="XM_018442978.1"/>
</dbReference>
<dbReference type="AlphaFoldDB" id="A0A167Q3Y8"/>
<dbReference type="VEuPathDB" id="FungiDB:PHYBLDRAFT_74084"/>
<gene>
    <name evidence="1" type="ORF">PHYBLDRAFT_74084</name>
</gene>
<dbReference type="InParanoid" id="A0A167Q3Y8"/>
<dbReference type="GeneID" id="29003884"/>
<dbReference type="InterPro" id="IPR021109">
    <property type="entry name" value="Peptidase_aspartic_dom_sf"/>
</dbReference>
<dbReference type="Proteomes" id="UP000077315">
    <property type="component" value="Unassembled WGS sequence"/>
</dbReference>
<evidence type="ECO:0000313" key="2">
    <source>
        <dbReference type="Proteomes" id="UP000077315"/>
    </source>
</evidence>
<reference evidence="2" key="1">
    <citation type="submission" date="2015-06" db="EMBL/GenBank/DDBJ databases">
        <title>Expansion of signal transduction pathways in fungi by whole-genome duplication.</title>
        <authorList>
            <consortium name="DOE Joint Genome Institute"/>
            <person name="Corrochano L.M."/>
            <person name="Kuo A."/>
            <person name="Marcet-Houben M."/>
            <person name="Polaino S."/>
            <person name="Salamov A."/>
            <person name="Villalobos J.M."/>
            <person name="Alvarez M.I."/>
            <person name="Avalos J."/>
            <person name="Benito E.P."/>
            <person name="Benoit I."/>
            <person name="Burger G."/>
            <person name="Camino L.P."/>
            <person name="Canovas D."/>
            <person name="Cerda-Olmedo E."/>
            <person name="Cheng J.-F."/>
            <person name="Dominguez A."/>
            <person name="Elias M."/>
            <person name="Eslava A.P."/>
            <person name="Glaser F."/>
            <person name="Grimwood J."/>
            <person name="Gutierrez G."/>
            <person name="Heitman J."/>
            <person name="Henrissat B."/>
            <person name="Iturriaga E.A."/>
            <person name="Lang B.F."/>
            <person name="Lavin J.L."/>
            <person name="Lee S."/>
            <person name="Li W."/>
            <person name="Lindquist E."/>
            <person name="Lopez-Garcia S."/>
            <person name="Luque E.M."/>
            <person name="Marcos A.T."/>
            <person name="Martin J."/>
            <person name="McCluskey K."/>
            <person name="Medina H.R."/>
            <person name="Miralles-Duran A."/>
            <person name="Miyazaki A."/>
            <person name="Munoz-Torres E."/>
            <person name="Oguiza J.A."/>
            <person name="Ohm R."/>
            <person name="Olmedo M."/>
            <person name="Orejas M."/>
            <person name="Ortiz-Castellanos L."/>
            <person name="Pisabarro A.G."/>
            <person name="Rodriguez-Romero J."/>
            <person name="Ruiz-Herrera J."/>
            <person name="Ruiz-Vazquez R."/>
            <person name="Sanz C."/>
            <person name="Schackwitz W."/>
            <person name="Schmutz J."/>
            <person name="Shahriari M."/>
            <person name="Shelest E."/>
            <person name="Silva-Franco F."/>
            <person name="Soanes D."/>
            <person name="Syed K."/>
            <person name="Tagua V.G."/>
            <person name="Talbot N.J."/>
            <person name="Thon M."/>
            <person name="De vries R.P."/>
            <person name="Wiebenga A."/>
            <person name="Yadav J.S."/>
            <person name="Braun E.L."/>
            <person name="Baker S."/>
            <person name="Garre V."/>
            <person name="Horwitz B."/>
            <person name="Torres-Martinez S."/>
            <person name="Idnurm A."/>
            <person name="Herrera-Estrella A."/>
            <person name="Gabaldon T."/>
            <person name="Grigoriev I.V."/>
        </authorList>
    </citation>
    <scope>NUCLEOTIDE SEQUENCE [LARGE SCALE GENOMIC DNA]</scope>
    <source>
        <strain evidence="2">NRRL 1555(-)</strain>
    </source>
</reference>
<keyword evidence="2" id="KW-1185">Reference proteome</keyword>
<proteinExistence type="predicted"/>
<name>A0A167Q3Y8_PHYB8</name>
<evidence type="ECO:0000313" key="1">
    <source>
        <dbReference type="EMBL" id="OAD79027.1"/>
    </source>
</evidence>
<sequence>MRNIHNSMPEFPVYVSPRIKHLTTKVSNIPGQSVETTGGHSIKINQKVTLTLSLNGYTDSVDAFIFPTKFDLILGRTWLQTAKPVPDWHRDNWSLYRDGQEFVLHPMATAP</sequence>
<dbReference type="EMBL" id="KV440973">
    <property type="protein sequence ID" value="OAD79027.1"/>
    <property type="molecule type" value="Genomic_DNA"/>
</dbReference>
<accession>A0A167Q3Y8</accession>
<dbReference type="Gene3D" id="2.40.70.10">
    <property type="entry name" value="Acid Proteases"/>
    <property type="match status" value="1"/>
</dbReference>
<organism evidence="1 2">
    <name type="scientific">Phycomyces blakesleeanus (strain ATCC 8743b / DSM 1359 / FGSC 10004 / NBRC 33097 / NRRL 1555)</name>
    <dbReference type="NCBI Taxonomy" id="763407"/>
    <lineage>
        <taxon>Eukaryota</taxon>
        <taxon>Fungi</taxon>
        <taxon>Fungi incertae sedis</taxon>
        <taxon>Mucoromycota</taxon>
        <taxon>Mucoromycotina</taxon>
        <taxon>Mucoromycetes</taxon>
        <taxon>Mucorales</taxon>
        <taxon>Phycomycetaceae</taxon>
        <taxon>Phycomyces</taxon>
    </lineage>
</organism>
<dbReference type="OrthoDB" id="2277465at2759"/>
<dbReference type="STRING" id="763407.A0A167Q3Y8"/>
<protein>
    <submittedName>
        <fullName evidence="1">Uncharacterized protein</fullName>
    </submittedName>
</protein>